<dbReference type="AlphaFoldDB" id="A0A0F9G9F6"/>
<dbReference type="EMBL" id="LAZR01020941">
    <property type="protein sequence ID" value="KKL87046.1"/>
    <property type="molecule type" value="Genomic_DNA"/>
</dbReference>
<name>A0A0F9G9F6_9ZZZZ</name>
<evidence type="ECO:0008006" key="2">
    <source>
        <dbReference type="Google" id="ProtNLM"/>
    </source>
</evidence>
<proteinExistence type="predicted"/>
<comment type="caution">
    <text evidence="1">The sequence shown here is derived from an EMBL/GenBank/DDBJ whole genome shotgun (WGS) entry which is preliminary data.</text>
</comment>
<sequence length="198" mass="22367">MPSSLSEIDIINRALAKIGDQRITSRGDNNNRARLMDSLYDGIRDELLRECPWNFATKRTTLAADPTTPVYQWGTAFAIPADLLYMVSTENSSAYRLEGNQILSNQENSLKITYIRRVTDPTEFDTGFAELLAAKLAYEGASNIAADLALQDRLFREYNLTLIRSKKTDGQEDDSREWAIDDWELARSGGRFSDTDII</sequence>
<evidence type="ECO:0000313" key="1">
    <source>
        <dbReference type="EMBL" id="KKL87046.1"/>
    </source>
</evidence>
<reference evidence="1" key="1">
    <citation type="journal article" date="2015" name="Nature">
        <title>Complex archaea that bridge the gap between prokaryotes and eukaryotes.</title>
        <authorList>
            <person name="Spang A."/>
            <person name="Saw J.H."/>
            <person name="Jorgensen S.L."/>
            <person name="Zaremba-Niedzwiedzka K."/>
            <person name="Martijn J."/>
            <person name="Lind A.E."/>
            <person name="van Eijk R."/>
            <person name="Schleper C."/>
            <person name="Guy L."/>
            <person name="Ettema T.J."/>
        </authorList>
    </citation>
    <scope>NUCLEOTIDE SEQUENCE</scope>
</reference>
<gene>
    <name evidence="1" type="ORF">LCGC14_1938630</name>
</gene>
<protein>
    <recommendedName>
        <fullName evidence="2">Tail tubular protein A</fullName>
    </recommendedName>
</protein>
<accession>A0A0F9G9F6</accession>
<organism evidence="1">
    <name type="scientific">marine sediment metagenome</name>
    <dbReference type="NCBI Taxonomy" id="412755"/>
    <lineage>
        <taxon>unclassified sequences</taxon>
        <taxon>metagenomes</taxon>
        <taxon>ecological metagenomes</taxon>
    </lineage>
</organism>